<proteinExistence type="predicted"/>
<evidence type="ECO:0000256" key="2">
    <source>
        <dbReference type="ARBA" id="ARBA00022840"/>
    </source>
</evidence>
<keyword evidence="5" id="KW-0456">Lyase</keyword>
<evidence type="ECO:0000313" key="9">
    <source>
        <dbReference type="Proteomes" id="UP000240830"/>
    </source>
</evidence>
<keyword evidence="3" id="KW-0521">NADP</keyword>
<gene>
    <name evidence="8" type="ORF">PSACC_02373</name>
</gene>
<keyword evidence="4" id="KW-0520">NAD</keyword>
<comment type="caution">
    <text evidence="8">The sequence shown here is derived from an EMBL/GenBank/DDBJ whole genome shotgun (WGS) entry which is preliminary data.</text>
</comment>
<sequence length="382" mass="42045">MSGILAPGVLGDLDLGRKPENDWDLRRDLHNLTKKADTCDRLLESLVGERQRFEPSKNSSGDLVSTLNSLRDGQRQLIQVVDKLRSELTEERRSKELLISEVRNMSNSWAGSQKALSPMTNALSPGASESDLKYKELKKKLLMANLKILELQNRKNDKIAVVGGSLEYTGAPYFAAMAALRTVTPSAISQHLGRRLGFLYPLLPCSKSAFAEIDPSAIERIFARINVDALFMLSLCKEKVPTGPLTILTPNHREMAMLCNAFELDESSPDACLLLSKAAQGSLVFSKGAKDCLQCESPSVPRRCGGQGDILTGILATFWHWFNINLAGSKNKDKSLLEVAADCSNLLRMVAQLGYGEHGRGTIATDFIDQIPRAVRQFEPTL</sequence>
<dbReference type="Proteomes" id="UP000240830">
    <property type="component" value="Unassembled WGS sequence"/>
</dbReference>
<dbReference type="PANTHER" id="PTHR12592">
    <property type="entry name" value="ATP-DEPENDENT (S)-NAD(P)H-HYDRATE DEHYDRATASE FAMILY MEMBER"/>
    <property type="match status" value="1"/>
</dbReference>
<evidence type="ECO:0000256" key="4">
    <source>
        <dbReference type="ARBA" id="ARBA00023027"/>
    </source>
</evidence>
<dbReference type="GO" id="GO:0047453">
    <property type="term" value="F:ATP-dependent NAD(P)H-hydrate dehydratase activity"/>
    <property type="evidence" value="ECO:0007669"/>
    <property type="project" value="UniProtKB-EC"/>
</dbReference>
<dbReference type="SUPFAM" id="SSF53613">
    <property type="entry name" value="Ribokinase-like"/>
    <property type="match status" value="1"/>
</dbReference>
<evidence type="ECO:0000256" key="3">
    <source>
        <dbReference type="ARBA" id="ARBA00022857"/>
    </source>
</evidence>
<feature type="domain" description="YjeF C-terminal" evidence="7">
    <location>
        <begin position="228"/>
        <end position="378"/>
    </location>
</feature>
<dbReference type="PANTHER" id="PTHR12592:SF0">
    <property type="entry name" value="ATP-DEPENDENT (S)-NAD(P)H-HYDRATE DEHYDRATASE"/>
    <property type="match status" value="1"/>
</dbReference>
<accession>A0A2H9TJ83</accession>
<dbReference type="InterPro" id="IPR029056">
    <property type="entry name" value="Ribokinase-like"/>
</dbReference>
<evidence type="ECO:0000313" key="8">
    <source>
        <dbReference type="EMBL" id="PJF17807.1"/>
    </source>
</evidence>
<dbReference type="STRING" id="1246581.A0A2H9TJ83"/>
<protein>
    <submittedName>
        <fullName evidence="8">ATP-dependent (S)-NAD(P)H-hydrate dehydratase</fullName>
    </submittedName>
</protein>
<keyword evidence="1" id="KW-0547">Nucleotide-binding</keyword>
<dbReference type="GO" id="GO:0005524">
    <property type="term" value="F:ATP binding"/>
    <property type="evidence" value="ECO:0007669"/>
    <property type="project" value="UniProtKB-KW"/>
</dbReference>
<dbReference type="Gene3D" id="3.40.1190.20">
    <property type="match status" value="2"/>
</dbReference>
<dbReference type="PROSITE" id="PS51383">
    <property type="entry name" value="YJEF_C_3"/>
    <property type="match status" value="1"/>
</dbReference>
<organism evidence="8 9">
    <name type="scientific">Paramicrosporidium saccamoebae</name>
    <dbReference type="NCBI Taxonomy" id="1246581"/>
    <lineage>
        <taxon>Eukaryota</taxon>
        <taxon>Fungi</taxon>
        <taxon>Fungi incertae sedis</taxon>
        <taxon>Cryptomycota</taxon>
        <taxon>Cryptomycota incertae sedis</taxon>
        <taxon>Paramicrosporidium</taxon>
    </lineage>
</organism>
<dbReference type="OrthoDB" id="5597692at2759"/>
<comment type="catalytic activity">
    <reaction evidence="6">
        <text>(6S)-NADPHX + ATP = ADP + phosphate + NADPH + H(+)</text>
        <dbReference type="Rhea" id="RHEA:32231"/>
        <dbReference type="ChEBI" id="CHEBI:15378"/>
        <dbReference type="ChEBI" id="CHEBI:30616"/>
        <dbReference type="ChEBI" id="CHEBI:43474"/>
        <dbReference type="ChEBI" id="CHEBI:57783"/>
        <dbReference type="ChEBI" id="CHEBI:64076"/>
        <dbReference type="ChEBI" id="CHEBI:456216"/>
        <dbReference type="EC" id="4.2.1.93"/>
    </reaction>
</comment>
<keyword evidence="2" id="KW-0067">ATP-binding</keyword>
<keyword evidence="9" id="KW-1185">Reference proteome</keyword>
<dbReference type="InterPro" id="IPR000631">
    <property type="entry name" value="CARKD"/>
</dbReference>
<evidence type="ECO:0000256" key="1">
    <source>
        <dbReference type="ARBA" id="ARBA00022741"/>
    </source>
</evidence>
<evidence type="ECO:0000256" key="5">
    <source>
        <dbReference type="ARBA" id="ARBA00023239"/>
    </source>
</evidence>
<dbReference type="EMBL" id="MTSL01000159">
    <property type="protein sequence ID" value="PJF17807.1"/>
    <property type="molecule type" value="Genomic_DNA"/>
</dbReference>
<dbReference type="CDD" id="cd01171">
    <property type="entry name" value="YXKO-related"/>
    <property type="match status" value="1"/>
</dbReference>
<dbReference type="AlphaFoldDB" id="A0A2H9TJ83"/>
<evidence type="ECO:0000256" key="6">
    <source>
        <dbReference type="ARBA" id="ARBA00047472"/>
    </source>
</evidence>
<dbReference type="GO" id="GO:0110051">
    <property type="term" value="P:metabolite repair"/>
    <property type="evidence" value="ECO:0007669"/>
    <property type="project" value="TreeGrafter"/>
</dbReference>
<evidence type="ECO:0000259" key="7">
    <source>
        <dbReference type="PROSITE" id="PS51383"/>
    </source>
</evidence>
<reference evidence="8 9" key="1">
    <citation type="submission" date="2016-10" db="EMBL/GenBank/DDBJ databases">
        <title>The genome of Paramicrosporidium saccamoebae is the missing link in understanding Cryptomycota and Microsporidia evolution.</title>
        <authorList>
            <person name="Quandt C.A."/>
            <person name="Beaudet D."/>
            <person name="Corsaro D."/>
            <person name="Michel R."/>
            <person name="Corradi N."/>
            <person name="James T."/>
        </authorList>
    </citation>
    <scope>NUCLEOTIDE SEQUENCE [LARGE SCALE GENOMIC DNA]</scope>
    <source>
        <strain evidence="8 9">KSL3</strain>
    </source>
</reference>
<dbReference type="Pfam" id="PF01256">
    <property type="entry name" value="Carb_kinase"/>
    <property type="match status" value="1"/>
</dbReference>
<name>A0A2H9TJ83_9FUNG</name>